<evidence type="ECO:0000256" key="11">
    <source>
        <dbReference type="SAM" id="Phobius"/>
    </source>
</evidence>
<evidence type="ECO:0000313" key="13">
    <source>
        <dbReference type="EMBL" id="HIU68539.1"/>
    </source>
</evidence>
<proteinExistence type="inferred from homology"/>
<comment type="similarity">
    <text evidence="3">Belongs to the peptidase M50B family.</text>
</comment>
<feature type="domain" description="Peptidase M50" evidence="12">
    <location>
        <begin position="18"/>
        <end position="335"/>
    </location>
</feature>
<evidence type="ECO:0000256" key="5">
    <source>
        <dbReference type="ARBA" id="ARBA00022692"/>
    </source>
</evidence>
<dbReference type="Pfam" id="PF02163">
    <property type="entry name" value="Peptidase_M50"/>
    <property type="match status" value="1"/>
</dbReference>
<dbReference type="InterPro" id="IPR008915">
    <property type="entry name" value="Peptidase_M50"/>
</dbReference>
<dbReference type="PANTHER" id="PTHR42837:SF2">
    <property type="entry name" value="MEMBRANE METALLOPROTEASE ARASP2, CHLOROPLASTIC-RELATED"/>
    <property type="match status" value="1"/>
</dbReference>
<keyword evidence="6" id="KW-0378">Hydrolase</keyword>
<gene>
    <name evidence="13" type="ORF">IAD23_01100</name>
</gene>
<dbReference type="SUPFAM" id="SSF50156">
    <property type="entry name" value="PDZ domain-like"/>
    <property type="match status" value="1"/>
</dbReference>
<evidence type="ECO:0000313" key="14">
    <source>
        <dbReference type="Proteomes" id="UP000824125"/>
    </source>
</evidence>
<comment type="subcellular location">
    <subcellularLocation>
        <location evidence="2">Membrane</location>
        <topology evidence="2">Multi-pass membrane protein</topology>
    </subcellularLocation>
</comment>
<dbReference type="Proteomes" id="UP000824125">
    <property type="component" value="Unassembled WGS sequence"/>
</dbReference>
<keyword evidence="9" id="KW-0482">Metalloprotease</keyword>
<keyword evidence="8 11" id="KW-1133">Transmembrane helix</keyword>
<sequence>MSISISSIWNTVYPILIAILFFELIIIVHEGGHFVAAKLNKIQVNEFSIGMGPKIFSKTFRGTKYSLRWILVGGYCAMEGEDEESDSKRSFSSKKVWQRIVVVVAGALMNLLLGFIIMVIIVSTSNLVGTCTVARFEENAVSEAYGLQVGDTIKSIDGMRIFTTSDLSTAFSRSSDGIVDMTVDRDGKTVALDGVQFATEEQYGHNYISMDFWLLGEEKNVGNVLKASCLEFLSYGRMVFLSVYDLLTGKYGLSDLSGPVGSVSIISDAVKTSVPTMLRIMALLTINVGLFNLFPIPALDGWRIFVLLFEGITRKKPPAKFEWLVNTIGLVLLLGLMCVVTFSDITKLF</sequence>
<dbReference type="GO" id="GO:0016020">
    <property type="term" value="C:membrane"/>
    <property type="evidence" value="ECO:0007669"/>
    <property type="project" value="UniProtKB-SubCell"/>
</dbReference>
<evidence type="ECO:0000256" key="7">
    <source>
        <dbReference type="ARBA" id="ARBA00022833"/>
    </source>
</evidence>
<dbReference type="CDD" id="cd06163">
    <property type="entry name" value="S2P-M50_PDZ_RseP-like"/>
    <property type="match status" value="1"/>
</dbReference>
<keyword evidence="4 13" id="KW-0645">Protease</keyword>
<reference evidence="13" key="2">
    <citation type="journal article" date="2021" name="PeerJ">
        <title>Extensive microbial diversity within the chicken gut microbiome revealed by metagenomics and culture.</title>
        <authorList>
            <person name="Gilroy R."/>
            <person name="Ravi A."/>
            <person name="Getino M."/>
            <person name="Pursley I."/>
            <person name="Horton D.L."/>
            <person name="Alikhan N.F."/>
            <person name="Baker D."/>
            <person name="Gharbi K."/>
            <person name="Hall N."/>
            <person name="Watson M."/>
            <person name="Adriaenssens E.M."/>
            <person name="Foster-Nyarko E."/>
            <person name="Jarju S."/>
            <person name="Secka A."/>
            <person name="Antonio M."/>
            <person name="Oren A."/>
            <person name="Chaudhuri R.R."/>
            <person name="La Ragione R."/>
            <person name="Hildebrand F."/>
            <person name="Pallen M.J."/>
        </authorList>
    </citation>
    <scope>NUCLEOTIDE SEQUENCE</scope>
    <source>
        <strain evidence="13">CHK176-6737</strain>
    </source>
</reference>
<keyword evidence="10 11" id="KW-0472">Membrane</keyword>
<feature type="transmembrane region" description="Helical" evidence="11">
    <location>
        <begin position="280"/>
        <end position="302"/>
    </location>
</feature>
<dbReference type="GO" id="GO:0004222">
    <property type="term" value="F:metalloendopeptidase activity"/>
    <property type="evidence" value="ECO:0007669"/>
    <property type="project" value="InterPro"/>
</dbReference>
<feature type="transmembrane region" description="Helical" evidence="11">
    <location>
        <begin position="100"/>
        <end position="122"/>
    </location>
</feature>
<evidence type="ECO:0000256" key="10">
    <source>
        <dbReference type="ARBA" id="ARBA00023136"/>
    </source>
</evidence>
<evidence type="ECO:0000256" key="9">
    <source>
        <dbReference type="ARBA" id="ARBA00023049"/>
    </source>
</evidence>
<comment type="caution">
    <text evidence="13">The sequence shown here is derived from an EMBL/GenBank/DDBJ whole genome shotgun (WGS) entry which is preliminary data.</text>
</comment>
<evidence type="ECO:0000256" key="3">
    <source>
        <dbReference type="ARBA" id="ARBA00007931"/>
    </source>
</evidence>
<evidence type="ECO:0000256" key="2">
    <source>
        <dbReference type="ARBA" id="ARBA00004141"/>
    </source>
</evidence>
<evidence type="ECO:0000259" key="12">
    <source>
        <dbReference type="Pfam" id="PF02163"/>
    </source>
</evidence>
<comment type="cofactor">
    <cofactor evidence="1">
        <name>Zn(2+)</name>
        <dbReference type="ChEBI" id="CHEBI:29105"/>
    </cofactor>
</comment>
<organism evidence="13 14">
    <name type="scientific">Candidatus Scybalenecus merdavium</name>
    <dbReference type="NCBI Taxonomy" id="2840939"/>
    <lineage>
        <taxon>Bacteria</taxon>
        <taxon>Bacillati</taxon>
        <taxon>Bacillota</taxon>
        <taxon>Clostridia</taxon>
        <taxon>Eubacteriales</taxon>
        <taxon>Oscillospiraceae</taxon>
        <taxon>Oscillospiraceae incertae sedis</taxon>
        <taxon>Candidatus Scybalenecus</taxon>
    </lineage>
</organism>
<keyword evidence="5 11" id="KW-0812">Transmembrane</keyword>
<evidence type="ECO:0000256" key="6">
    <source>
        <dbReference type="ARBA" id="ARBA00022801"/>
    </source>
</evidence>
<name>A0A9D1SMX9_9FIRM</name>
<protein>
    <submittedName>
        <fullName evidence="13">Site-2 protease family protein</fullName>
    </submittedName>
</protein>
<reference evidence="13" key="1">
    <citation type="submission" date="2020-10" db="EMBL/GenBank/DDBJ databases">
        <authorList>
            <person name="Gilroy R."/>
        </authorList>
    </citation>
    <scope>NUCLEOTIDE SEQUENCE</scope>
    <source>
        <strain evidence="13">CHK176-6737</strain>
    </source>
</reference>
<evidence type="ECO:0000256" key="1">
    <source>
        <dbReference type="ARBA" id="ARBA00001947"/>
    </source>
</evidence>
<evidence type="ECO:0000256" key="8">
    <source>
        <dbReference type="ARBA" id="ARBA00022989"/>
    </source>
</evidence>
<feature type="transmembrane region" description="Helical" evidence="11">
    <location>
        <begin position="323"/>
        <end position="343"/>
    </location>
</feature>
<accession>A0A9D1SMX9</accession>
<dbReference type="AlphaFoldDB" id="A0A9D1SMX9"/>
<feature type="transmembrane region" description="Helical" evidence="11">
    <location>
        <begin position="12"/>
        <end position="29"/>
    </location>
</feature>
<dbReference type="InterPro" id="IPR004387">
    <property type="entry name" value="Pept_M50_Zn"/>
</dbReference>
<dbReference type="EMBL" id="DVNM01000005">
    <property type="protein sequence ID" value="HIU68539.1"/>
    <property type="molecule type" value="Genomic_DNA"/>
</dbReference>
<dbReference type="GO" id="GO:0006508">
    <property type="term" value="P:proteolysis"/>
    <property type="evidence" value="ECO:0007669"/>
    <property type="project" value="UniProtKB-KW"/>
</dbReference>
<dbReference type="Gene3D" id="2.30.42.10">
    <property type="match status" value="1"/>
</dbReference>
<keyword evidence="7" id="KW-0862">Zinc</keyword>
<dbReference type="InterPro" id="IPR036034">
    <property type="entry name" value="PDZ_sf"/>
</dbReference>
<dbReference type="PANTHER" id="PTHR42837">
    <property type="entry name" value="REGULATOR OF SIGMA-E PROTEASE RSEP"/>
    <property type="match status" value="1"/>
</dbReference>
<evidence type="ECO:0000256" key="4">
    <source>
        <dbReference type="ARBA" id="ARBA00022670"/>
    </source>
</evidence>